<evidence type="ECO:0000256" key="1">
    <source>
        <dbReference type="SAM" id="MobiDB-lite"/>
    </source>
</evidence>
<feature type="region of interest" description="Disordered" evidence="1">
    <location>
        <begin position="89"/>
        <end position="113"/>
    </location>
</feature>
<protein>
    <submittedName>
        <fullName evidence="2">DUF1820 family protein</fullName>
    </submittedName>
</protein>
<dbReference type="InterPro" id="IPR014949">
    <property type="entry name" value="DUF1820"/>
</dbReference>
<keyword evidence="3" id="KW-1185">Reference proteome</keyword>
<accession>A0ABX7X1I0</accession>
<dbReference type="EMBL" id="CP072800">
    <property type="protein sequence ID" value="QTR49794.1"/>
    <property type="molecule type" value="Genomic_DNA"/>
</dbReference>
<evidence type="ECO:0000313" key="2">
    <source>
        <dbReference type="EMBL" id="QTR49794.1"/>
    </source>
</evidence>
<sequence length="113" mass="12930">MSERSDRIYRISFVNQDKIYEIFAKQVYESDLYGFVVVEEIVFGTQSSVVIDPGEERLKTEFEAVKRSFIPIHSVIRIDEVEKTGISKVHALDGNPTNNVSHFPRPSGSKKHD</sequence>
<proteinExistence type="predicted"/>
<evidence type="ECO:0000313" key="3">
    <source>
        <dbReference type="Proteomes" id="UP000672027"/>
    </source>
</evidence>
<gene>
    <name evidence="2" type="ORF">J8380_16455</name>
</gene>
<name>A0ABX7X1I0_9GAMM</name>
<dbReference type="RefSeq" id="WP_210226622.1">
    <property type="nucleotide sequence ID" value="NZ_CP072800.1"/>
</dbReference>
<dbReference type="Proteomes" id="UP000672027">
    <property type="component" value="Chromosome"/>
</dbReference>
<organism evidence="2 3">
    <name type="scientific">Candidatus Thiothrix anitrata</name>
    <dbReference type="NCBI Taxonomy" id="2823902"/>
    <lineage>
        <taxon>Bacteria</taxon>
        <taxon>Pseudomonadati</taxon>
        <taxon>Pseudomonadota</taxon>
        <taxon>Gammaproteobacteria</taxon>
        <taxon>Thiotrichales</taxon>
        <taxon>Thiotrichaceae</taxon>
        <taxon>Thiothrix</taxon>
    </lineage>
</organism>
<dbReference type="Pfam" id="PF08850">
    <property type="entry name" value="DUF1820"/>
    <property type="match status" value="1"/>
</dbReference>
<reference evidence="2 3" key="1">
    <citation type="submission" date="2021-04" db="EMBL/GenBank/DDBJ databases">
        <title>Genomics, taxonomy and metabolism of representatives of sulfur bacteria of the genus Thiothrix: Thiothrix fructosivorans QT, Thiothrix unzii A1T and three new species, Thiothrix subterranea sp. nov., Thiothrix litoralis sp. nov. and 'Candidatus Thiothrix anitrata' sp. nov.</title>
        <authorList>
            <person name="Ravin N.V."/>
            <person name="Smolyakov D."/>
            <person name="Rudenko T.S."/>
            <person name="Mardanov A.V."/>
            <person name="Beletsky A.V."/>
            <person name="Markov N.D."/>
            <person name="Fomenkov A.I."/>
            <person name="Roberts R.J."/>
            <person name="Karnachuk O.V."/>
            <person name="Novikov A."/>
            <person name="Grabovich M.Y."/>
        </authorList>
    </citation>
    <scope>NUCLEOTIDE SEQUENCE [LARGE SCALE GENOMIC DNA]</scope>
    <source>
        <strain evidence="2 3">A52</strain>
    </source>
</reference>
<dbReference type="PIRSF" id="PIRSF028538">
    <property type="entry name" value="DUF1820"/>
    <property type="match status" value="1"/>
</dbReference>